<name>A0AAV7L0A4_PLEWA</name>
<dbReference type="SUPFAM" id="SSF56672">
    <property type="entry name" value="DNA/RNA polymerases"/>
    <property type="match status" value="1"/>
</dbReference>
<dbReference type="PANTHER" id="PTHR31635:SF196">
    <property type="entry name" value="REVERSE TRANSCRIPTASE DOMAIN-CONTAINING PROTEIN-RELATED"/>
    <property type="match status" value="1"/>
</dbReference>
<dbReference type="InterPro" id="IPR000477">
    <property type="entry name" value="RT_dom"/>
</dbReference>
<gene>
    <name evidence="2" type="ORF">NDU88_004045</name>
</gene>
<evidence type="ECO:0000259" key="1">
    <source>
        <dbReference type="Pfam" id="PF00078"/>
    </source>
</evidence>
<organism evidence="2 3">
    <name type="scientific">Pleurodeles waltl</name>
    <name type="common">Iberian ribbed newt</name>
    <dbReference type="NCBI Taxonomy" id="8319"/>
    <lineage>
        <taxon>Eukaryota</taxon>
        <taxon>Metazoa</taxon>
        <taxon>Chordata</taxon>
        <taxon>Craniata</taxon>
        <taxon>Vertebrata</taxon>
        <taxon>Euteleostomi</taxon>
        <taxon>Amphibia</taxon>
        <taxon>Batrachia</taxon>
        <taxon>Caudata</taxon>
        <taxon>Salamandroidea</taxon>
        <taxon>Salamandridae</taxon>
        <taxon>Pleurodelinae</taxon>
        <taxon>Pleurodeles</taxon>
    </lineage>
</organism>
<dbReference type="EMBL" id="JANPWB010000016">
    <property type="protein sequence ID" value="KAJ1083890.1"/>
    <property type="molecule type" value="Genomic_DNA"/>
</dbReference>
<evidence type="ECO:0000313" key="3">
    <source>
        <dbReference type="Proteomes" id="UP001066276"/>
    </source>
</evidence>
<dbReference type="Proteomes" id="UP001066276">
    <property type="component" value="Chromosome 12"/>
</dbReference>
<evidence type="ECO:0000313" key="2">
    <source>
        <dbReference type="EMBL" id="KAJ1083890.1"/>
    </source>
</evidence>
<dbReference type="PANTHER" id="PTHR31635">
    <property type="entry name" value="REVERSE TRANSCRIPTASE DOMAIN-CONTAINING PROTEIN-RELATED"/>
    <property type="match status" value="1"/>
</dbReference>
<reference evidence="2" key="1">
    <citation type="journal article" date="2022" name="bioRxiv">
        <title>Sequencing and chromosome-scale assembly of the giantPleurodeles waltlgenome.</title>
        <authorList>
            <person name="Brown T."/>
            <person name="Elewa A."/>
            <person name="Iarovenko S."/>
            <person name="Subramanian E."/>
            <person name="Araus A.J."/>
            <person name="Petzold A."/>
            <person name="Susuki M."/>
            <person name="Suzuki K.-i.T."/>
            <person name="Hayashi T."/>
            <person name="Toyoda A."/>
            <person name="Oliveira C."/>
            <person name="Osipova E."/>
            <person name="Leigh N.D."/>
            <person name="Simon A."/>
            <person name="Yun M.H."/>
        </authorList>
    </citation>
    <scope>NUCLEOTIDE SEQUENCE</scope>
    <source>
        <strain evidence="2">20211129_DDA</strain>
        <tissue evidence="2">Liver</tissue>
    </source>
</reference>
<protein>
    <recommendedName>
        <fullName evidence="1">Reverse transcriptase domain-containing protein</fullName>
    </recommendedName>
</protein>
<sequence length="176" mass="20219">MQSWDYLWEVLHRIGIGPYFLSWVRLLYTALWERVRTGAIVSDSFDIERGTRQGYPLSPLLFALAMEPLAIHLRAGLQRWGIRVGTRKHIASHHADDALVYVTDPERSIPLLLHMMDDFGGISGLRLVIDYYTAITVLSGHTLCIVALRKKMRIVDLAWTRHHIWKGRTRCGADEV</sequence>
<dbReference type="InterPro" id="IPR043502">
    <property type="entry name" value="DNA/RNA_pol_sf"/>
</dbReference>
<dbReference type="Pfam" id="PF00078">
    <property type="entry name" value="RVT_1"/>
    <property type="match status" value="1"/>
</dbReference>
<keyword evidence="3" id="KW-1185">Reference proteome</keyword>
<dbReference type="AlphaFoldDB" id="A0AAV7L0A4"/>
<proteinExistence type="predicted"/>
<comment type="caution">
    <text evidence="2">The sequence shown here is derived from an EMBL/GenBank/DDBJ whole genome shotgun (WGS) entry which is preliminary data.</text>
</comment>
<accession>A0AAV7L0A4</accession>
<feature type="domain" description="Reverse transcriptase" evidence="1">
    <location>
        <begin position="4"/>
        <end position="126"/>
    </location>
</feature>